<dbReference type="GO" id="GO:0000976">
    <property type="term" value="F:transcription cis-regulatory region binding"/>
    <property type="evidence" value="ECO:0007669"/>
    <property type="project" value="TreeGrafter"/>
</dbReference>
<dbReference type="PANTHER" id="PTHR30055:SF234">
    <property type="entry name" value="HTH-TYPE TRANSCRIPTIONAL REGULATOR BETI"/>
    <property type="match status" value="1"/>
</dbReference>
<keyword evidence="2 4" id="KW-0238">DNA-binding</keyword>
<dbReference type="Proteomes" id="UP000253868">
    <property type="component" value="Chromosome"/>
</dbReference>
<dbReference type="Pfam" id="PF17937">
    <property type="entry name" value="TetR_C_28"/>
    <property type="match status" value="1"/>
</dbReference>
<evidence type="ECO:0000256" key="4">
    <source>
        <dbReference type="PROSITE-ProRule" id="PRU00335"/>
    </source>
</evidence>
<dbReference type="AlphaFoldDB" id="A0A345HQ82"/>
<reference evidence="7" key="1">
    <citation type="submission" date="2018-07" db="EMBL/GenBank/DDBJ databases">
        <authorList>
            <person name="Zhao J."/>
        </authorList>
    </citation>
    <scope>NUCLEOTIDE SEQUENCE [LARGE SCALE GENOMIC DNA]</scope>
    <source>
        <strain evidence="7">GSSD-12</strain>
    </source>
</reference>
<keyword evidence="1" id="KW-0805">Transcription regulation</keyword>
<evidence type="ECO:0000259" key="5">
    <source>
        <dbReference type="PROSITE" id="PS50977"/>
    </source>
</evidence>
<proteinExistence type="predicted"/>
<dbReference type="InterPro" id="IPR036271">
    <property type="entry name" value="Tet_transcr_reg_TetR-rel_C_sf"/>
</dbReference>
<dbReference type="OrthoDB" id="9816296at2"/>
<evidence type="ECO:0000313" key="6">
    <source>
        <dbReference type="EMBL" id="AXG78856.1"/>
    </source>
</evidence>
<dbReference type="EMBL" id="CP031194">
    <property type="protein sequence ID" value="AXG78856.1"/>
    <property type="molecule type" value="Genomic_DNA"/>
</dbReference>
<dbReference type="PROSITE" id="PS50977">
    <property type="entry name" value="HTH_TETR_2"/>
    <property type="match status" value="1"/>
</dbReference>
<dbReference type="PRINTS" id="PR00455">
    <property type="entry name" value="HTHTETR"/>
</dbReference>
<dbReference type="KEGG" id="spad:DVK44_15395"/>
<name>A0A345HQ82_9ACTN</name>
<dbReference type="SUPFAM" id="SSF46689">
    <property type="entry name" value="Homeodomain-like"/>
    <property type="match status" value="1"/>
</dbReference>
<dbReference type="PANTHER" id="PTHR30055">
    <property type="entry name" value="HTH-TYPE TRANSCRIPTIONAL REGULATOR RUTR"/>
    <property type="match status" value="1"/>
</dbReference>
<evidence type="ECO:0000313" key="7">
    <source>
        <dbReference type="Proteomes" id="UP000253868"/>
    </source>
</evidence>
<feature type="domain" description="HTH tetR-type" evidence="5">
    <location>
        <begin position="3"/>
        <end position="63"/>
    </location>
</feature>
<evidence type="ECO:0000256" key="3">
    <source>
        <dbReference type="ARBA" id="ARBA00023163"/>
    </source>
</evidence>
<dbReference type="Gene3D" id="1.10.357.10">
    <property type="entry name" value="Tetracycline Repressor, domain 2"/>
    <property type="match status" value="1"/>
</dbReference>
<keyword evidence="3" id="KW-0804">Transcription</keyword>
<dbReference type="SUPFAM" id="SSF48498">
    <property type="entry name" value="Tetracyclin repressor-like, C-terminal domain"/>
    <property type="match status" value="1"/>
</dbReference>
<sequence length="181" mass="19862">MRPSNRNQILDAAIRVVERDGITSLTLESAAEEAGVTKGGLMYHFRTRDDLLLAIQRHLTAAWEERLADELGKPLSEASSRETVGAYTRMGSQGGSSKADLAFMVESVSQPELAHVWNQMMSRWSPSPSSTERDQIDLLLARLAADGLWLYEATSAAPLPEPVKQALRERLAELTAPSDDA</sequence>
<dbReference type="InterPro" id="IPR050109">
    <property type="entry name" value="HTH-type_TetR-like_transc_reg"/>
</dbReference>
<evidence type="ECO:0000256" key="2">
    <source>
        <dbReference type="ARBA" id="ARBA00023125"/>
    </source>
</evidence>
<gene>
    <name evidence="6" type="ORF">DVK44_15395</name>
</gene>
<dbReference type="InterPro" id="IPR009057">
    <property type="entry name" value="Homeodomain-like_sf"/>
</dbReference>
<dbReference type="RefSeq" id="WP_114660193.1">
    <property type="nucleotide sequence ID" value="NZ_CP031194.1"/>
</dbReference>
<feature type="DNA-binding region" description="H-T-H motif" evidence="4">
    <location>
        <begin position="26"/>
        <end position="45"/>
    </location>
</feature>
<dbReference type="GO" id="GO:0003700">
    <property type="term" value="F:DNA-binding transcription factor activity"/>
    <property type="evidence" value="ECO:0007669"/>
    <property type="project" value="TreeGrafter"/>
</dbReference>
<dbReference type="InterPro" id="IPR001647">
    <property type="entry name" value="HTH_TetR"/>
</dbReference>
<dbReference type="InterPro" id="IPR041479">
    <property type="entry name" value="TetR_CgmR_C"/>
</dbReference>
<organism evidence="6 7">
    <name type="scientific">Streptomyces paludis</name>
    <dbReference type="NCBI Taxonomy" id="2282738"/>
    <lineage>
        <taxon>Bacteria</taxon>
        <taxon>Bacillati</taxon>
        <taxon>Actinomycetota</taxon>
        <taxon>Actinomycetes</taxon>
        <taxon>Kitasatosporales</taxon>
        <taxon>Streptomycetaceae</taxon>
        <taxon>Streptomyces</taxon>
    </lineage>
</organism>
<accession>A0A345HQ82</accession>
<evidence type="ECO:0000256" key="1">
    <source>
        <dbReference type="ARBA" id="ARBA00023015"/>
    </source>
</evidence>
<protein>
    <submittedName>
        <fullName evidence="6">TetR family transcriptional regulator</fullName>
    </submittedName>
</protein>
<keyword evidence="7" id="KW-1185">Reference proteome</keyword>
<dbReference type="Pfam" id="PF00440">
    <property type="entry name" value="TetR_N"/>
    <property type="match status" value="1"/>
</dbReference>